<proteinExistence type="predicted"/>
<name>A0A059NUY9_9BACI</name>
<evidence type="ECO:0000313" key="1">
    <source>
        <dbReference type="EMBL" id="CDQ22629.1"/>
    </source>
</evidence>
<keyword evidence="2" id="KW-1185">Reference proteome</keyword>
<protein>
    <submittedName>
        <fullName evidence="1">Uncharacterized protein</fullName>
    </submittedName>
</protein>
<dbReference type="EMBL" id="CCDI010000001">
    <property type="protein sequence ID" value="CDQ22629.1"/>
    <property type="molecule type" value="Genomic_DNA"/>
</dbReference>
<sequence>MKAGDVIECINGDKLKIVSAEGFNLVNEHEKAEYILIDERTGGMEGYSWSMDQIAEDYHIYKVHTNDPA</sequence>
<organism evidence="1 2">
    <name type="scientific">Halobacillus karajensis</name>
    <dbReference type="NCBI Taxonomy" id="195088"/>
    <lineage>
        <taxon>Bacteria</taxon>
        <taxon>Bacillati</taxon>
        <taxon>Bacillota</taxon>
        <taxon>Bacilli</taxon>
        <taxon>Bacillales</taxon>
        <taxon>Bacillaceae</taxon>
        <taxon>Halobacillus</taxon>
    </lineage>
</organism>
<gene>
    <name evidence="1" type="ORF">BN983_00842</name>
</gene>
<dbReference type="Proteomes" id="UP000028868">
    <property type="component" value="Unassembled WGS sequence"/>
</dbReference>
<comment type="caution">
    <text evidence="1">The sequence shown here is derived from an EMBL/GenBank/DDBJ whole genome shotgun (WGS) entry which is preliminary data.</text>
</comment>
<dbReference type="RefSeq" id="WP_035505999.1">
    <property type="nucleotide sequence ID" value="NZ_CCDI010000001.1"/>
</dbReference>
<accession>A0A059NUY9</accession>
<reference evidence="1 2" key="2">
    <citation type="submission" date="2014-05" db="EMBL/GenBank/DDBJ databases">
        <title>Draft genome sequence of Halobacillus karajensis HK-03.</title>
        <authorList>
            <person name="Khelaifia S."/>
            <person name="Croce O."/>
            <person name="Lagier J.C."/>
            <person name="Raoult D."/>
        </authorList>
    </citation>
    <scope>NUCLEOTIDE SEQUENCE [LARGE SCALE GENOMIC DNA]</scope>
    <source>
        <strain evidence="1 2">HD-03</strain>
    </source>
</reference>
<reference evidence="2" key="1">
    <citation type="submission" date="2014-03" db="EMBL/GenBank/DDBJ databases">
        <authorList>
            <person name="Urmite Genomes U."/>
        </authorList>
    </citation>
    <scope>NUCLEOTIDE SEQUENCE [LARGE SCALE GENOMIC DNA]</scope>
    <source>
        <strain evidence="2">HD-03</strain>
    </source>
</reference>
<evidence type="ECO:0000313" key="2">
    <source>
        <dbReference type="Proteomes" id="UP000028868"/>
    </source>
</evidence>
<dbReference type="AlphaFoldDB" id="A0A059NUY9"/>